<dbReference type="PANTHER" id="PTHR33050:SF7">
    <property type="entry name" value="RIBONUCLEASE H"/>
    <property type="match status" value="1"/>
</dbReference>
<protein>
    <recommendedName>
        <fullName evidence="2">Reverse transcriptase domain-containing protein</fullName>
    </recommendedName>
</protein>
<dbReference type="InterPro" id="IPR052055">
    <property type="entry name" value="Hepadnavirus_pol/RT"/>
</dbReference>
<sequence length="1018" mass="114702">MLALSDIVNDTASLFCVLPEYCPNTETTQNDYIWVEWFFCTEENTLFSLKDLFLVHRKQNLKTLPKITQIKEISAWIALALGLYVWESSHEANEPVSDHWHRTCINTGSKIRGLSSSCPSGLHVRCESSELGLDCRGLGIRMSVLKPKHSLVGKSLVPVILKFKAQVERIEECDLNRLKKKGHALTRYNLDELRAEFEGLTGESSRDILLLTGREEDFDSLVILMHFAIEQANMVGAPKGQVLVQTSSAEVNQGAASSVQNSGAVASSCSAATASTTCSSSVSTASVSQASGDKNMETRLRDIERKMESMKEKSGEDQEEECLRQVRILAGRPNLTQAHVLLAALETLVDVAFRNSHKDADFYSKSFTHCKKYENSKDLCGLTMKLFGSAEDRKIANVVADWLKGKKYEGSGVVEDKENVGQNSNKSLGDLTGMQANPYPCVPLLGQPHFPFSPYPVPYSGYPAQSFGFPRPSVRECIVQRVKDEKWVNYRGENAQPSPCVTAEDVAKKNVKFDLENLRFRDPNNFIPGNLHSCLHECEKIDAPDNVLEWLKEGVDVKKFFKPFKGNFKGKSYSSDVPPSVYFPNSTSCAQFKDYIVKTLYERLENGSLTLIGKVGFCEPPHLVLPLTVEPTKPRLCHDERFLNLWVKDCPFSLDTLKDVPRLVQRGMFMSSMDDKSGYDHIYLSEQSKKYFGLQFGGWFMIFNTLPFGFKASAFIYQSVGMVATSWCRSLGVPCLQYIDDRWIGGFLQSLFHDLEVSPNDSHLDDSQVAEKALYIVCQVMIRVGYFLNIKKSVLVPVKCIKFLGMLVDSERLAFIIPDEKIQKFIGLRESILDCDKTSVLTLQKFAGKCVSFMLAFPGAKLYTKEVNRAIGLAAKRSGFVDMTDDLRQEILYWRFIDHWSGCFSWRNEKHLQITVASDASKFKWGALVDVKGQQIVCADYWRNEDDRPIHVKEAQALFNALCSVKDVVKNHRVDAYVDNLACVYGWESMSGKDPALNRIMKSLWNFSVDNNMDLHLL</sequence>
<dbReference type="PANTHER" id="PTHR33050">
    <property type="entry name" value="REVERSE TRANSCRIPTASE DOMAIN-CONTAINING PROTEIN"/>
    <property type="match status" value="1"/>
</dbReference>
<dbReference type="AlphaFoldDB" id="A0A8W8NN15"/>
<evidence type="ECO:0000313" key="3">
    <source>
        <dbReference type="EnsemblMetazoa" id="G6475.1:cds"/>
    </source>
</evidence>
<dbReference type="EnsemblMetazoa" id="G6475.1">
    <property type="protein sequence ID" value="G6475.1:cds"/>
    <property type="gene ID" value="G6475"/>
</dbReference>
<proteinExistence type="predicted"/>
<dbReference type="InterPro" id="IPR000477">
    <property type="entry name" value="RT_dom"/>
</dbReference>
<dbReference type="SUPFAM" id="SSF56672">
    <property type="entry name" value="DNA/RNA polymerases"/>
    <property type="match status" value="1"/>
</dbReference>
<organism evidence="3 4">
    <name type="scientific">Magallana gigas</name>
    <name type="common">Pacific oyster</name>
    <name type="synonym">Crassostrea gigas</name>
    <dbReference type="NCBI Taxonomy" id="29159"/>
    <lineage>
        <taxon>Eukaryota</taxon>
        <taxon>Metazoa</taxon>
        <taxon>Spiralia</taxon>
        <taxon>Lophotrochozoa</taxon>
        <taxon>Mollusca</taxon>
        <taxon>Bivalvia</taxon>
        <taxon>Autobranchia</taxon>
        <taxon>Pteriomorphia</taxon>
        <taxon>Ostreida</taxon>
        <taxon>Ostreoidea</taxon>
        <taxon>Ostreidae</taxon>
        <taxon>Magallana</taxon>
    </lineage>
</organism>
<dbReference type="InterPro" id="IPR043128">
    <property type="entry name" value="Rev_trsase/Diguanyl_cyclase"/>
</dbReference>
<keyword evidence="1" id="KW-0175">Coiled coil</keyword>
<dbReference type="Proteomes" id="UP000005408">
    <property type="component" value="Unassembled WGS sequence"/>
</dbReference>
<name>A0A8W8NN15_MAGGI</name>
<keyword evidence="4" id="KW-1185">Reference proteome</keyword>
<dbReference type="Pfam" id="PF00078">
    <property type="entry name" value="RVT_1"/>
    <property type="match status" value="1"/>
</dbReference>
<evidence type="ECO:0000313" key="4">
    <source>
        <dbReference type="Proteomes" id="UP000005408"/>
    </source>
</evidence>
<evidence type="ECO:0000256" key="1">
    <source>
        <dbReference type="SAM" id="Coils"/>
    </source>
</evidence>
<feature type="coiled-coil region" evidence="1">
    <location>
        <begin position="293"/>
        <end position="320"/>
    </location>
</feature>
<reference evidence="3" key="1">
    <citation type="submission" date="2022-08" db="UniProtKB">
        <authorList>
            <consortium name="EnsemblMetazoa"/>
        </authorList>
    </citation>
    <scope>IDENTIFICATION</scope>
    <source>
        <strain evidence="3">05x7-T-G4-1.051#20</strain>
    </source>
</reference>
<feature type="domain" description="Reverse transcriptase" evidence="2">
    <location>
        <begin position="668"/>
        <end position="806"/>
    </location>
</feature>
<dbReference type="Gene3D" id="3.10.10.10">
    <property type="entry name" value="HIV Type 1 Reverse Transcriptase, subunit A, domain 1"/>
    <property type="match status" value="1"/>
</dbReference>
<dbReference type="InterPro" id="IPR043502">
    <property type="entry name" value="DNA/RNA_pol_sf"/>
</dbReference>
<dbReference type="Gene3D" id="3.30.70.270">
    <property type="match status" value="1"/>
</dbReference>
<evidence type="ECO:0000259" key="2">
    <source>
        <dbReference type="Pfam" id="PF00078"/>
    </source>
</evidence>
<accession>A0A8W8NN15</accession>